<reference evidence="2 3" key="1">
    <citation type="journal article" date="2015" name="Stand. Genomic Sci.">
        <title>Genomic Encyclopedia of Bacterial and Archaeal Type Strains, Phase III: the genomes of soil and plant-associated and newly described type strains.</title>
        <authorList>
            <person name="Whitman W.B."/>
            <person name="Woyke T."/>
            <person name="Klenk H.P."/>
            <person name="Zhou Y."/>
            <person name="Lilburn T.G."/>
            <person name="Beck B.J."/>
            <person name="De Vos P."/>
            <person name="Vandamme P."/>
            <person name="Eisen J.A."/>
            <person name="Garrity G."/>
            <person name="Hugenholtz P."/>
            <person name="Kyrpides N.C."/>
        </authorList>
    </citation>
    <scope>NUCLEOTIDE SEQUENCE [LARGE SCALE GENOMIC DNA]</scope>
    <source>
        <strain evidence="2 3">AC4r</strain>
    </source>
</reference>
<evidence type="ECO:0000313" key="2">
    <source>
        <dbReference type="EMBL" id="RZT59411.1"/>
    </source>
</evidence>
<gene>
    <name evidence="2" type="ORF">EV140_2017</name>
</gene>
<sequence>MESIAFFNNKGGVGKTTLVCNLAHYLATEQQKRVVLVDLDPQCNSTQLVLTSEQCAALYWPDEAFINALDGGDSAVWDSMHGVSTIYDAVRPLEEGDATSDPVQPLSATTNRFMIDLVPGHPRMSVFEDKLGQWFAEASAGDVAGLRKTLWLRQIIEELEPKYDVVLFDLGPSLGALNRSVLASAKNFVTPMGADIFSVVALRNIAEWIVQWARLYRQGVKLCETNNPGAVDRFGIPSEVAVDKGFIGYTVQQYSTVTIRGERRATVAYDQILSQVPSQVERHLSGMSKPGLELSHLKLGDIPNLRSLVPLAQSANAPLGALTSGDGLAGGQYSQQRSYVEFINVVGANLSTNCFS</sequence>
<evidence type="ECO:0000259" key="1">
    <source>
        <dbReference type="Pfam" id="PF13614"/>
    </source>
</evidence>
<dbReference type="RefSeq" id="WP_130283520.1">
    <property type="nucleotide sequence ID" value="NZ_SGXT01000016.1"/>
</dbReference>
<dbReference type="CDD" id="cd02042">
    <property type="entry name" value="ParAB_family"/>
    <property type="match status" value="1"/>
</dbReference>
<dbReference type="Proteomes" id="UP000292408">
    <property type="component" value="Unassembled WGS sequence"/>
</dbReference>
<dbReference type="PANTHER" id="PTHR13696:SF52">
    <property type="entry name" value="PARA FAMILY PROTEIN CT_582"/>
    <property type="match status" value="1"/>
</dbReference>
<dbReference type="AlphaFoldDB" id="A0A4Q7TG17"/>
<accession>A0A4Q7TG17</accession>
<dbReference type="PANTHER" id="PTHR13696">
    <property type="entry name" value="P-LOOP CONTAINING NUCLEOSIDE TRIPHOSPHATE HYDROLASE"/>
    <property type="match status" value="1"/>
</dbReference>
<dbReference type="EMBL" id="SGXT01000016">
    <property type="protein sequence ID" value="RZT59411.1"/>
    <property type="molecule type" value="Genomic_DNA"/>
</dbReference>
<feature type="domain" description="AAA" evidence="1">
    <location>
        <begin position="1"/>
        <end position="211"/>
    </location>
</feature>
<protein>
    <submittedName>
        <fullName evidence="2">AAA domain-containing protein</fullName>
    </submittedName>
</protein>
<dbReference type="SUPFAM" id="SSF52540">
    <property type="entry name" value="P-loop containing nucleoside triphosphate hydrolases"/>
    <property type="match status" value="1"/>
</dbReference>
<dbReference type="InterPro" id="IPR027417">
    <property type="entry name" value="P-loop_NTPase"/>
</dbReference>
<proteinExistence type="predicted"/>
<dbReference type="Pfam" id="PF13614">
    <property type="entry name" value="AAA_31"/>
    <property type="match status" value="1"/>
</dbReference>
<name>A0A4Q7TG17_9MICO</name>
<comment type="caution">
    <text evidence="2">The sequence shown here is derived from an EMBL/GenBank/DDBJ whole genome shotgun (WGS) entry which is preliminary data.</text>
</comment>
<evidence type="ECO:0000313" key="3">
    <source>
        <dbReference type="Proteomes" id="UP000292408"/>
    </source>
</evidence>
<dbReference type="OrthoDB" id="128708at2"/>
<dbReference type="InterPro" id="IPR025669">
    <property type="entry name" value="AAA_dom"/>
</dbReference>
<dbReference type="Gene3D" id="3.40.50.300">
    <property type="entry name" value="P-loop containing nucleotide triphosphate hydrolases"/>
    <property type="match status" value="1"/>
</dbReference>
<dbReference type="InterPro" id="IPR050678">
    <property type="entry name" value="DNA_Partitioning_ATPase"/>
</dbReference>
<keyword evidence="3" id="KW-1185">Reference proteome</keyword>
<organism evidence="2 3">
    <name type="scientific">Microcella alkaliphila</name>
    <dbReference type="NCBI Taxonomy" id="279828"/>
    <lineage>
        <taxon>Bacteria</taxon>
        <taxon>Bacillati</taxon>
        <taxon>Actinomycetota</taxon>
        <taxon>Actinomycetes</taxon>
        <taxon>Micrococcales</taxon>
        <taxon>Microbacteriaceae</taxon>
        <taxon>Microcella</taxon>
    </lineage>
</organism>